<proteinExistence type="inferred from homology"/>
<evidence type="ECO:0000256" key="3">
    <source>
        <dbReference type="ARBA" id="ARBA00022448"/>
    </source>
</evidence>
<dbReference type="Proteomes" id="UP001059041">
    <property type="component" value="Linkage Group LG8"/>
</dbReference>
<keyword evidence="4 9" id="KW-0812">Transmembrane</keyword>
<reference evidence="10" key="1">
    <citation type="submission" date="2021-02" db="EMBL/GenBank/DDBJ databases">
        <title>Comparative genomics reveals that relaxation of natural selection precedes convergent phenotypic evolution of cavefish.</title>
        <authorList>
            <person name="Peng Z."/>
        </authorList>
    </citation>
    <scope>NUCLEOTIDE SEQUENCE</scope>
    <source>
        <tissue evidence="10">Muscle</tissue>
    </source>
</reference>
<keyword evidence="11" id="KW-1185">Reference proteome</keyword>
<comment type="caution">
    <text evidence="10">The sequence shown here is derived from an EMBL/GenBank/DDBJ whole genome shotgun (WGS) entry which is preliminary data.</text>
</comment>
<protein>
    <submittedName>
        <fullName evidence="10">Uncharacterized protein</fullName>
    </submittedName>
</protein>
<dbReference type="Pfam" id="PF14798">
    <property type="entry name" value="Ca_hom_mod"/>
    <property type="match status" value="1"/>
</dbReference>
<evidence type="ECO:0000313" key="10">
    <source>
        <dbReference type="EMBL" id="KAI7806209.1"/>
    </source>
</evidence>
<sequence>MGKKFMAGFKKFMKKKGVYANLIIGFLQLGLEKLLGMDFACPCNPQLNLIFSFAYFLIPAVFSSAFMFYVQSPNCKAKRSFSIVTCLIPAIIWVMLLFFDGQYLACARASREGLMVQTDGSALTWCKPIDDIKHITDDNKAELMTFFSIRNISQTVGLGMLFLISLVLICFGCKRYGKD</sequence>
<comment type="similarity">
    <text evidence="2">Belongs to the CALHM family.</text>
</comment>
<dbReference type="PANTHER" id="PTHR32261:SF1">
    <property type="entry name" value="CALCIUM HOMEOSTASIS MODULATOR PROTEIN"/>
    <property type="match status" value="1"/>
</dbReference>
<keyword evidence="7 9" id="KW-0472">Membrane</keyword>
<dbReference type="EMBL" id="JAFHDT010000008">
    <property type="protein sequence ID" value="KAI7806209.1"/>
    <property type="molecule type" value="Genomic_DNA"/>
</dbReference>
<gene>
    <name evidence="10" type="ORF">IRJ41_002124</name>
</gene>
<keyword evidence="3" id="KW-0813">Transport</keyword>
<dbReference type="GO" id="GO:0005886">
    <property type="term" value="C:plasma membrane"/>
    <property type="evidence" value="ECO:0007669"/>
    <property type="project" value="TreeGrafter"/>
</dbReference>
<evidence type="ECO:0000256" key="8">
    <source>
        <dbReference type="ARBA" id="ARBA00023303"/>
    </source>
</evidence>
<keyword evidence="8" id="KW-0407">Ion channel</keyword>
<evidence type="ECO:0000256" key="4">
    <source>
        <dbReference type="ARBA" id="ARBA00022692"/>
    </source>
</evidence>
<evidence type="ECO:0000256" key="1">
    <source>
        <dbReference type="ARBA" id="ARBA00004141"/>
    </source>
</evidence>
<dbReference type="PANTHER" id="PTHR32261">
    <property type="entry name" value="CALCIUM HOMEOSTASIS MODULATOR PROTEIN"/>
    <property type="match status" value="1"/>
</dbReference>
<name>A0A9W7WQ05_TRIRA</name>
<evidence type="ECO:0000313" key="11">
    <source>
        <dbReference type="Proteomes" id="UP001059041"/>
    </source>
</evidence>
<evidence type="ECO:0000256" key="5">
    <source>
        <dbReference type="ARBA" id="ARBA00022989"/>
    </source>
</evidence>
<accession>A0A9W7WQ05</accession>
<dbReference type="GO" id="GO:1904669">
    <property type="term" value="P:ATP export"/>
    <property type="evidence" value="ECO:0007669"/>
    <property type="project" value="UniProtKB-ARBA"/>
</dbReference>
<evidence type="ECO:0000256" key="9">
    <source>
        <dbReference type="SAM" id="Phobius"/>
    </source>
</evidence>
<feature type="transmembrane region" description="Helical" evidence="9">
    <location>
        <begin position="46"/>
        <end position="69"/>
    </location>
</feature>
<feature type="transmembrane region" description="Helical" evidence="9">
    <location>
        <begin position="152"/>
        <end position="173"/>
    </location>
</feature>
<comment type="subcellular location">
    <subcellularLocation>
        <location evidence="1">Membrane</location>
        <topology evidence="1">Multi-pass membrane protein</topology>
    </subcellularLocation>
</comment>
<evidence type="ECO:0000256" key="6">
    <source>
        <dbReference type="ARBA" id="ARBA00023065"/>
    </source>
</evidence>
<organism evidence="10 11">
    <name type="scientific">Triplophysa rosa</name>
    <name type="common">Cave loach</name>
    <dbReference type="NCBI Taxonomy" id="992332"/>
    <lineage>
        <taxon>Eukaryota</taxon>
        <taxon>Metazoa</taxon>
        <taxon>Chordata</taxon>
        <taxon>Craniata</taxon>
        <taxon>Vertebrata</taxon>
        <taxon>Euteleostomi</taxon>
        <taxon>Actinopterygii</taxon>
        <taxon>Neopterygii</taxon>
        <taxon>Teleostei</taxon>
        <taxon>Ostariophysi</taxon>
        <taxon>Cypriniformes</taxon>
        <taxon>Nemacheilidae</taxon>
        <taxon>Triplophysa</taxon>
    </lineage>
</organism>
<keyword evidence="6" id="KW-0406">Ion transport</keyword>
<feature type="transmembrane region" description="Helical" evidence="9">
    <location>
        <begin position="81"/>
        <end position="99"/>
    </location>
</feature>
<evidence type="ECO:0000256" key="7">
    <source>
        <dbReference type="ARBA" id="ARBA00023136"/>
    </source>
</evidence>
<dbReference type="InterPro" id="IPR029569">
    <property type="entry name" value="CALHM"/>
</dbReference>
<keyword evidence="5 9" id="KW-1133">Transmembrane helix</keyword>
<dbReference type="GO" id="GO:0005261">
    <property type="term" value="F:monoatomic cation channel activity"/>
    <property type="evidence" value="ECO:0007669"/>
    <property type="project" value="TreeGrafter"/>
</dbReference>
<dbReference type="AlphaFoldDB" id="A0A9W7WQ05"/>
<evidence type="ECO:0000256" key="2">
    <source>
        <dbReference type="ARBA" id="ARBA00008497"/>
    </source>
</evidence>